<comment type="caution">
    <text evidence="1">The sequence shown here is derived from an EMBL/GenBank/DDBJ whole genome shotgun (WGS) entry which is preliminary data.</text>
</comment>
<dbReference type="InterPro" id="IPR032609">
    <property type="entry name" value="DUF4893"/>
</dbReference>
<dbReference type="RefSeq" id="WP_304561733.1">
    <property type="nucleotide sequence ID" value="NZ_JAUQSZ010000009.1"/>
</dbReference>
<proteinExistence type="predicted"/>
<name>A0ABT9A1Z0_9SPHN</name>
<protein>
    <submittedName>
        <fullName evidence="1">DUF4893 domain-containing protein</fullName>
    </submittedName>
</protein>
<evidence type="ECO:0000313" key="1">
    <source>
        <dbReference type="EMBL" id="MDO7843275.1"/>
    </source>
</evidence>
<dbReference type="Pfam" id="PF16233">
    <property type="entry name" value="DUF4893"/>
    <property type="match status" value="1"/>
</dbReference>
<dbReference type="EMBL" id="JAUQSZ010000009">
    <property type="protein sequence ID" value="MDO7843275.1"/>
    <property type="molecule type" value="Genomic_DNA"/>
</dbReference>
<sequence length="227" mass="22994">MALALILLSALAACTAGGGHPKSAAASAVVEVAPVPAWKAVATDVDLARIGALPGVWTHAIAGLKKGARATLATEGALLDPAAAKDLPALPPGPYRCRLLRFDARGGLIGFKPDFCVVTGDAKGIALTKQTGSNLPGGWLHPDGDHRLIFLGAQRAAAADTPPAYGTDAAADLAGVIERVDAFRWRLTLARAGKGALLDVYELVPVTPEVPGATRAVPAPTPVAAKG</sequence>
<gene>
    <name evidence="1" type="ORF">Q5H94_13145</name>
</gene>
<accession>A0ABT9A1Z0</accession>
<reference evidence="1" key="1">
    <citation type="submission" date="2023-07" db="EMBL/GenBank/DDBJ databases">
        <authorList>
            <person name="Kim M.K."/>
        </authorList>
    </citation>
    <scope>NUCLEOTIDE SEQUENCE</scope>
    <source>
        <strain evidence="1">CA1-15</strain>
    </source>
</reference>
<organism evidence="1 2">
    <name type="scientific">Sphingomonas immobilis</name>
    <dbReference type="NCBI Taxonomy" id="3063997"/>
    <lineage>
        <taxon>Bacteria</taxon>
        <taxon>Pseudomonadati</taxon>
        <taxon>Pseudomonadota</taxon>
        <taxon>Alphaproteobacteria</taxon>
        <taxon>Sphingomonadales</taxon>
        <taxon>Sphingomonadaceae</taxon>
        <taxon>Sphingomonas</taxon>
    </lineage>
</organism>
<evidence type="ECO:0000313" key="2">
    <source>
        <dbReference type="Proteomes" id="UP001176468"/>
    </source>
</evidence>
<dbReference type="Proteomes" id="UP001176468">
    <property type="component" value="Unassembled WGS sequence"/>
</dbReference>
<keyword evidence="2" id="KW-1185">Reference proteome</keyword>